<gene>
    <name evidence="1" type="ORF">EV378_3865</name>
</gene>
<keyword evidence="1" id="KW-0489">Methyltransferase</keyword>
<dbReference type="AlphaFoldDB" id="A0A4R1HGD8"/>
<reference evidence="1 2" key="1">
    <citation type="submission" date="2019-03" db="EMBL/GenBank/DDBJ databases">
        <title>Sequencing the genomes of 1000 actinobacteria strains.</title>
        <authorList>
            <person name="Klenk H.-P."/>
        </authorList>
    </citation>
    <scope>NUCLEOTIDE SEQUENCE [LARGE SCALE GENOMIC DNA]</scope>
    <source>
        <strain evidence="1 2">DSM 44969</strain>
    </source>
</reference>
<name>A0A4R1HGD8_PSEEN</name>
<dbReference type="InterPro" id="IPR029063">
    <property type="entry name" value="SAM-dependent_MTases_sf"/>
</dbReference>
<protein>
    <submittedName>
        <fullName evidence="1">rRNA methyltransferase AviRa</fullName>
    </submittedName>
</protein>
<dbReference type="SUPFAM" id="SSF53335">
    <property type="entry name" value="S-adenosyl-L-methionine-dependent methyltransferases"/>
    <property type="match status" value="1"/>
</dbReference>
<dbReference type="GO" id="GO:0008168">
    <property type="term" value="F:methyltransferase activity"/>
    <property type="evidence" value="ECO:0007669"/>
    <property type="project" value="UniProtKB-KW"/>
</dbReference>
<keyword evidence="2" id="KW-1185">Reference proteome</keyword>
<dbReference type="Gene3D" id="1.10.287.540">
    <property type="entry name" value="Helix hairpin bin"/>
    <property type="match status" value="1"/>
</dbReference>
<comment type="caution">
    <text evidence="1">The sequence shown here is derived from an EMBL/GenBank/DDBJ whole genome shotgun (WGS) entry which is preliminary data.</text>
</comment>
<evidence type="ECO:0000313" key="2">
    <source>
        <dbReference type="Proteomes" id="UP000295560"/>
    </source>
</evidence>
<dbReference type="EMBL" id="SMFZ01000002">
    <property type="protein sequence ID" value="TCK19921.1"/>
    <property type="molecule type" value="Genomic_DNA"/>
</dbReference>
<accession>A0A4R1HGD8</accession>
<proteinExistence type="predicted"/>
<sequence>MRYHHAPAADHGALDAVLVSAPGRPTLPVRLTLELFGRALSFVGDGTGPVTVWDPCCGAGTTLAVLGLCRGSVLSGLLGSDVDPSPLDLARRNLALLDPGGLDGRARDLDALAARHGKASYTGAASAVRGLGGAPVSHEVAVADATDPAATAPLVARHRPHVVIADLPHGIRTSWSGSDDAASELVTALAAVLTPDAVIAMAGLGRKLVLPSGTRALDRLRVGHRAAAIARAGDVSRST</sequence>
<dbReference type="OrthoDB" id="3576210at2"/>
<keyword evidence="1" id="KW-0808">Transferase</keyword>
<dbReference type="GO" id="GO:0032259">
    <property type="term" value="P:methylation"/>
    <property type="evidence" value="ECO:0007669"/>
    <property type="project" value="UniProtKB-KW"/>
</dbReference>
<evidence type="ECO:0000313" key="1">
    <source>
        <dbReference type="EMBL" id="TCK19921.1"/>
    </source>
</evidence>
<organism evidence="1 2">
    <name type="scientific">Pseudonocardia endophytica</name>
    <dbReference type="NCBI Taxonomy" id="401976"/>
    <lineage>
        <taxon>Bacteria</taxon>
        <taxon>Bacillati</taxon>
        <taxon>Actinomycetota</taxon>
        <taxon>Actinomycetes</taxon>
        <taxon>Pseudonocardiales</taxon>
        <taxon>Pseudonocardiaceae</taxon>
        <taxon>Pseudonocardia</taxon>
    </lineage>
</organism>
<dbReference type="InterPro" id="IPR024268">
    <property type="entry name" value="AviRa"/>
</dbReference>
<dbReference type="Pfam" id="PF11599">
    <property type="entry name" value="AviRa"/>
    <property type="match status" value="1"/>
</dbReference>
<dbReference type="Proteomes" id="UP000295560">
    <property type="component" value="Unassembled WGS sequence"/>
</dbReference>
<dbReference type="Gene3D" id="3.40.50.150">
    <property type="entry name" value="Vaccinia Virus protein VP39"/>
    <property type="match status" value="1"/>
</dbReference>
<dbReference type="RefSeq" id="WP_132428299.1">
    <property type="nucleotide sequence ID" value="NZ_SMFZ01000002.1"/>
</dbReference>